<dbReference type="RefSeq" id="XP_033522302.1">
    <property type="nucleotide sequence ID" value="XM_033662834.1"/>
</dbReference>
<feature type="non-terminal residue" evidence="1">
    <location>
        <position position="178"/>
    </location>
</feature>
<protein>
    <submittedName>
        <fullName evidence="1">Uncharacterized protein</fullName>
    </submittedName>
</protein>
<dbReference type="Proteomes" id="UP000799771">
    <property type="component" value="Unassembled WGS sequence"/>
</dbReference>
<name>A0A6A6A9P1_9PLEO</name>
<gene>
    <name evidence="1" type="ORF">P153DRAFT_261273</name>
</gene>
<reference evidence="1" key="1">
    <citation type="journal article" date="2020" name="Stud. Mycol.">
        <title>101 Dothideomycetes genomes: a test case for predicting lifestyles and emergence of pathogens.</title>
        <authorList>
            <person name="Haridas S."/>
            <person name="Albert R."/>
            <person name="Binder M."/>
            <person name="Bloem J."/>
            <person name="Labutti K."/>
            <person name="Salamov A."/>
            <person name="Andreopoulos B."/>
            <person name="Baker S."/>
            <person name="Barry K."/>
            <person name="Bills G."/>
            <person name="Bluhm B."/>
            <person name="Cannon C."/>
            <person name="Castanera R."/>
            <person name="Culley D."/>
            <person name="Daum C."/>
            <person name="Ezra D."/>
            <person name="Gonzalez J."/>
            <person name="Henrissat B."/>
            <person name="Kuo A."/>
            <person name="Liang C."/>
            <person name="Lipzen A."/>
            <person name="Lutzoni F."/>
            <person name="Magnuson J."/>
            <person name="Mondo S."/>
            <person name="Nolan M."/>
            <person name="Ohm R."/>
            <person name="Pangilinan J."/>
            <person name="Park H.-J."/>
            <person name="Ramirez L."/>
            <person name="Alfaro M."/>
            <person name="Sun H."/>
            <person name="Tritt A."/>
            <person name="Yoshinaga Y."/>
            <person name="Zwiers L.-H."/>
            <person name="Turgeon B."/>
            <person name="Goodwin S."/>
            <person name="Spatafora J."/>
            <person name="Crous P."/>
            <person name="Grigoriev I."/>
        </authorList>
    </citation>
    <scope>NUCLEOTIDE SEQUENCE</scope>
    <source>
        <strain evidence="1">CBS 119687</strain>
    </source>
</reference>
<dbReference type="GeneID" id="54403266"/>
<proteinExistence type="predicted"/>
<dbReference type="EMBL" id="ML977509">
    <property type="protein sequence ID" value="KAF2127913.1"/>
    <property type="molecule type" value="Genomic_DNA"/>
</dbReference>
<organism evidence="1 2">
    <name type="scientific">Dothidotthia symphoricarpi CBS 119687</name>
    <dbReference type="NCBI Taxonomy" id="1392245"/>
    <lineage>
        <taxon>Eukaryota</taxon>
        <taxon>Fungi</taxon>
        <taxon>Dikarya</taxon>
        <taxon>Ascomycota</taxon>
        <taxon>Pezizomycotina</taxon>
        <taxon>Dothideomycetes</taxon>
        <taxon>Pleosporomycetidae</taxon>
        <taxon>Pleosporales</taxon>
        <taxon>Dothidotthiaceae</taxon>
        <taxon>Dothidotthia</taxon>
    </lineage>
</organism>
<evidence type="ECO:0000313" key="2">
    <source>
        <dbReference type="Proteomes" id="UP000799771"/>
    </source>
</evidence>
<dbReference type="AlphaFoldDB" id="A0A6A6A9P1"/>
<dbReference type="OrthoDB" id="661148at2759"/>
<keyword evidence="2" id="KW-1185">Reference proteome</keyword>
<accession>A0A6A6A9P1</accession>
<sequence length="178" mass="20099">MTSPRPDGDTKKDQFPTWTYDLKLDLNTGIRKSETLTHSRSRTILTTYIHALNYDSLRFLGPDGRAYMWVSQHAVSALNGARWDTLRHALFAATSNSPDPLYGQIVADHAFWNGAGEEALYIRSSSVDPDLVVASLQVIKDWEKHTLRLEKKSSSKAFAAGEEMARRGNLGRARYWRA</sequence>
<evidence type="ECO:0000313" key="1">
    <source>
        <dbReference type="EMBL" id="KAF2127913.1"/>
    </source>
</evidence>